<sequence length="126" mass="14071">MISNGSASAAITINSEIPRFRVLVAEQKKEEKAQKVITTGGELSQKEVEVYSVILFSELHEACILTGITWCISSSALQSDPFCCNFILVSTEKLIQPEESEFTLRAVQMRVQQRGEEEKEEEKEGS</sequence>
<dbReference type="EMBL" id="VCAZ01000020">
    <property type="protein sequence ID" value="TSK77143.1"/>
    <property type="molecule type" value="Genomic_DNA"/>
</dbReference>
<protein>
    <submittedName>
        <fullName evidence="1">Uncharacterized protein</fullName>
    </submittedName>
</protein>
<evidence type="ECO:0000313" key="1">
    <source>
        <dbReference type="EMBL" id="TSK77143.1"/>
    </source>
</evidence>
<accession>A0A556TV05</accession>
<dbReference type="Proteomes" id="UP000319801">
    <property type="component" value="Unassembled WGS sequence"/>
</dbReference>
<evidence type="ECO:0000313" key="2">
    <source>
        <dbReference type="Proteomes" id="UP000319801"/>
    </source>
</evidence>
<comment type="caution">
    <text evidence="1">The sequence shown here is derived from an EMBL/GenBank/DDBJ whole genome shotgun (WGS) entry which is preliminary data.</text>
</comment>
<keyword evidence="2" id="KW-1185">Reference proteome</keyword>
<gene>
    <name evidence="1" type="ORF">Baya_5554</name>
</gene>
<dbReference type="AlphaFoldDB" id="A0A556TV05"/>
<organism evidence="1 2">
    <name type="scientific">Bagarius yarrelli</name>
    <name type="common">Goonch</name>
    <name type="synonym">Bagrus yarrelli</name>
    <dbReference type="NCBI Taxonomy" id="175774"/>
    <lineage>
        <taxon>Eukaryota</taxon>
        <taxon>Metazoa</taxon>
        <taxon>Chordata</taxon>
        <taxon>Craniata</taxon>
        <taxon>Vertebrata</taxon>
        <taxon>Euteleostomi</taxon>
        <taxon>Actinopterygii</taxon>
        <taxon>Neopterygii</taxon>
        <taxon>Teleostei</taxon>
        <taxon>Ostariophysi</taxon>
        <taxon>Siluriformes</taxon>
        <taxon>Sisoridae</taxon>
        <taxon>Sisorinae</taxon>
        <taxon>Bagarius</taxon>
    </lineage>
</organism>
<proteinExistence type="predicted"/>
<reference evidence="1 2" key="1">
    <citation type="journal article" date="2019" name="Genome Biol. Evol.">
        <title>Whole-Genome Sequencing of the Giant Devil Catfish, Bagarius yarrelli.</title>
        <authorList>
            <person name="Jiang W."/>
            <person name="Lv Y."/>
            <person name="Cheng L."/>
            <person name="Yang K."/>
            <person name="Chao B."/>
            <person name="Wang X."/>
            <person name="Li Y."/>
            <person name="Pan X."/>
            <person name="You X."/>
            <person name="Zhang Y."/>
            <person name="Yang J."/>
            <person name="Li J."/>
            <person name="Zhang X."/>
            <person name="Liu S."/>
            <person name="Sun C."/>
            <person name="Yang J."/>
            <person name="Shi Q."/>
        </authorList>
    </citation>
    <scope>NUCLEOTIDE SEQUENCE [LARGE SCALE GENOMIC DNA]</scope>
    <source>
        <strain evidence="1">JWS20170419001</strain>
        <tissue evidence="1">Muscle</tissue>
    </source>
</reference>
<name>A0A556TV05_BAGYA</name>